<evidence type="ECO:0000313" key="13">
    <source>
        <dbReference type="EMBL" id="OWR26985.1"/>
    </source>
</evidence>
<evidence type="ECO:0000256" key="2">
    <source>
        <dbReference type="ARBA" id="ARBA00021549"/>
    </source>
</evidence>
<evidence type="ECO:0000256" key="9">
    <source>
        <dbReference type="ARBA" id="ARBA00025772"/>
    </source>
</evidence>
<proteinExistence type="inferred from homology"/>
<evidence type="ECO:0000259" key="12">
    <source>
        <dbReference type="Pfam" id="PF12019"/>
    </source>
</evidence>
<organism evidence="13 14">
    <name type="scientific">Stenotrophomonas pavanii</name>
    <dbReference type="NCBI Taxonomy" id="487698"/>
    <lineage>
        <taxon>Bacteria</taxon>
        <taxon>Pseudomonadati</taxon>
        <taxon>Pseudomonadota</taxon>
        <taxon>Gammaproteobacteria</taxon>
        <taxon>Lysobacterales</taxon>
        <taxon>Lysobacteraceae</taxon>
        <taxon>Stenotrophomonas</taxon>
    </lineage>
</organism>
<dbReference type="Pfam" id="PF12019">
    <property type="entry name" value="GspH"/>
    <property type="match status" value="1"/>
</dbReference>
<evidence type="ECO:0000256" key="3">
    <source>
        <dbReference type="ARBA" id="ARBA00022475"/>
    </source>
</evidence>
<dbReference type="InterPro" id="IPR045584">
    <property type="entry name" value="Pilin-like"/>
</dbReference>
<keyword evidence="4" id="KW-0488">Methylation</keyword>
<evidence type="ECO:0000256" key="5">
    <source>
        <dbReference type="ARBA" id="ARBA00022519"/>
    </source>
</evidence>
<sequence length="188" mass="20020">MAAAGPGAEAECMRPAHAPCPVGPRPARGVHLTELLVVVVVLAVLVSLALPALGTALEQLQSDRLRMQLHSALNQARAAALSRRRTIGICPSPDGLTCGDDWSHGWLLYQPGHDGSTAPFLHQALTPRRRLAARSTTGRPALEFRANGRSHGRNARILICQHGRAQAEVVVSNTGRVRSQRLDGDSGC</sequence>
<dbReference type="Gene3D" id="3.55.40.10">
    <property type="entry name" value="minor pseudopilin epsh domain"/>
    <property type="match status" value="1"/>
</dbReference>
<evidence type="ECO:0000256" key="11">
    <source>
        <dbReference type="SAM" id="Phobius"/>
    </source>
</evidence>
<dbReference type="GO" id="GO:0005886">
    <property type="term" value="C:plasma membrane"/>
    <property type="evidence" value="ECO:0007669"/>
    <property type="project" value="UniProtKB-SubCell"/>
</dbReference>
<evidence type="ECO:0000256" key="7">
    <source>
        <dbReference type="ARBA" id="ARBA00022989"/>
    </source>
</evidence>
<reference evidence="13 14" key="1">
    <citation type="submission" date="2017-06" db="EMBL/GenBank/DDBJ databases">
        <authorList>
            <person name="Kim H.J."/>
            <person name="Triplett B.A."/>
        </authorList>
    </citation>
    <scope>NUCLEOTIDE SEQUENCE [LARGE SCALE GENOMIC DNA]</scope>
    <source>
        <strain evidence="13 14">S18795</strain>
    </source>
</reference>
<evidence type="ECO:0000256" key="1">
    <source>
        <dbReference type="ARBA" id="ARBA00004377"/>
    </source>
</evidence>
<comment type="similarity">
    <text evidence="9">Belongs to the GSP H family.</text>
</comment>
<comment type="caution">
    <text evidence="13">The sequence shown here is derived from an EMBL/GenBank/DDBJ whole genome shotgun (WGS) entry which is preliminary data.</text>
</comment>
<comment type="subcellular location">
    <subcellularLocation>
        <location evidence="1">Cell inner membrane</location>
        <topology evidence="1">Single-pass membrane protein</topology>
    </subcellularLocation>
</comment>
<dbReference type="AlphaFoldDB" id="A0A246KT65"/>
<evidence type="ECO:0000256" key="8">
    <source>
        <dbReference type="ARBA" id="ARBA00023136"/>
    </source>
</evidence>
<keyword evidence="6 11" id="KW-0812">Transmembrane</keyword>
<name>A0A246KT65_9GAMM</name>
<dbReference type="SUPFAM" id="SSF54523">
    <property type="entry name" value="Pili subunits"/>
    <property type="match status" value="1"/>
</dbReference>
<evidence type="ECO:0000256" key="4">
    <source>
        <dbReference type="ARBA" id="ARBA00022481"/>
    </source>
</evidence>
<accession>A0A246KT65</accession>
<gene>
    <name evidence="13" type="ORF">CEE55_21050</name>
</gene>
<dbReference type="EMBL" id="NIXP01000146">
    <property type="protein sequence ID" value="OWR26985.1"/>
    <property type="molecule type" value="Genomic_DNA"/>
</dbReference>
<dbReference type="GO" id="GO:0015628">
    <property type="term" value="P:protein secretion by the type II secretion system"/>
    <property type="evidence" value="ECO:0007669"/>
    <property type="project" value="InterPro"/>
</dbReference>
<evidence type="ECO:0000313" key="14">
    <source>
        <dbReference type="Proteomes" id="UP000197904"/>
    </source>
</evidence>
<protein>
    <recommendedName>
        <fullName evidence="2">Type II secretion system protein H</fullName>
    </recommendedName>
    <alternativeName>
        <fullName evidence="10">General secretion pathway protein H</fullName>
    </alternativeName>
</protein>
<keyword evidence="8 11" id="KW-0472">Membrane</keyword>
<dbReference type="InterPro" id="IPR022346">
    <property type="entry name" value="T2SS_GspH"/>
</dbReference>
<evidence type="ECO:0000256" key="10">
    <source>
        <dbReference type="ARBA" id="ARBA00030775"/>
    </source>
</evidence>
<dbReference type="GO" id="GO:0015627">
    <property type="term" value="C:type II protein secretion system complex"/>
    <property type="evidence" value="ECO:0007669"/>
    <property type="project" value="InterPro"/>
</dbReference>
<evidence type="ECO:0000256" key="6">
    <source>
        <dbReference type="ARBA" id="ARBA00022692"/>
    </source>
</evidence>
<keyword evidence="7 11" id="KW-1133">Transmembrane helix</keyword>
<keyword evidence="5" id="KW-0997">Cell inner membrane</keyword>
<keyword evidence="3" id="KW-1003">Cell membrane</keyword>
<feature type="transmembrane region" description="Helical" evidence="11">
    <location>
        <begin position="35"/>
        <end position="57"/>
    </location>
</feature>
<feature type="domain" description="General secretion pathway GspH" evidence="12">
    <location>
        <begin position="68"/>
        <end position="175"/>
    </location>
</feature>
<dbReference type="Proteomes" id="UP000197904">
    <property type="component" value="Unassembled WGS sequence"/>
</dbReference>